<keyword evidence="1" id="KW-0812">Transmembrane</keyword>
<keyword evidence="1" id="KW-1133">Transmembrane helix</keyword>
<proteinExistence type="predicted"/>
<keyword evidence="1" id="KW-0472">Membrane</keyword>
<dbReference type="EMBL" id="VSSQ01126730">
    <property type="protein sequence ID" value="MPN56425.1"/>
    <property type="molecule type" value="Genomic_DNA"/>
</dbReference>
<sequence>MVLLGNPLDPLLLVAAVDEASPAVLADVLPLELVLVPLPQAARESAITVAIPAARSFFIFFIFRTPIIQKSYCLFYSKWVGKTLRSLYRHYE</sequence>
<accession>A0A645IYA1</accession>
<evidence type="ECO:0000256" key="1">
    <source>
        <dbReference type="SAM" id="Phobius"/>
    </source>
</evidence>
<comment type="caution">
    <text evidence="2">The sequence shown here is derived from an EMBL/GenBank/DDBJ whole genome shotgun (WGS) entry which is preliminary data.</text>
</comment>
<dbReference type="AlphaFoldDB" id="A0A645IYA1"/>
<protein>
    <submittedName>
        <fullName evidence="2">Uncharacterized protein</fullName>
    </submittedName>
</protein>
<reference evidence="2" key="1">
    <citation type="submission" date="2019-08" db="EMBL/GenBank/DDBJ databases">
        <authorList>
            <person name="Kucharzyk K."/>
            <person name="Murdoch R.W."/>
            <person name="Higgins S."/>
            <person name="Loffler F."/>
        </authorList>
    </citation>
    <scope>NUCLEOTIDE SEQUENCE</scope>
</reference>
<name>A0A645IYA1_9ZZZZ</name>
<gene>
    <name evidence="2" type="ORF">SDC9_204113</name>
</gene>
<evidence type="ECO:0000313" key="2">
    <source>
        <dbReference type="EMBL" id="MPN56425.1"/>
    </source>
</evidence>
<organism evidence="2">
    <name type="scientific">bioreactor metagenome</name>
    <dbReference type="NCBI Taxonomy" id="1076179"/>
    <lineage>
        <taxon>unclassified sequences</taxon>
        <taxon>metagenomes</taxon>
        <taxon>ecological metagenomes</taxon>
    </lineage>
</organism>
<feature type="transmembrane region" description="Helical" evidence="1">
    <location>
        <begin position="45"/>
        <end position="63"/>
    </location>
</feature>